<dbReference type="Proteomes" id="UP001550739">
    <property type="component" value="Unassembled WGS sequence"/>
</dbReference>
<dbReference type="EMBL" id="JBEZVE010000009">
    <property type="protein sequence ID" value="MEU3782726.1"/>
    <property type="molecule type" value="Genomic_DNA"/>
</dbReference>
<keyword evidence="2" id="KW-1185">Reference proteome</keyword>
<gene>
    <name evidence="1" type="ORF">AB0E89_19505</name>
</gene>
<accession>A0ABV2ZJJ1</accession>
<name>A0ABV2ZJJ1_9ACTN</name>
<protein>
    <submittedName>
        <fullName evidence="1">Uncharacterized protein</fullName>
    </submittedName>
</protein>
<evidence type="ECO:0000313" key="1">
    <source>
        <dbReference type="EMBL" id="MEU3782726.1"/>
    </source>
</evidence>
<evidence type="ECO:0000313" key="2">
    <source>
        <dbReference type="Proteomes" id="UP001550739"/>
    </source>
</evidence>
<comment type="caution">
    <text evidence="1">The sequence shown here is derived from an EMBL/GenBank/DDBJ whole genome shotgun (WGS) entry which is preliminary data.</text>
</comment>
<dbReference type="RefSeq" id="WP_334580200.1">
    <property type="nucleotide sequence ID" value="NZ_JBEZVE010000009.1"/>
</dbReference>
<proteinExistence type="predicted"/>
<sequence>MSYDLAIWQGDLPASSREAAKIHSRLYDEYLENEELASPVSAITDFLSALTERWPDRNAGDETPWASTPLSAGASGPYVYITLAWSTAEMASAHVAQVANRFGLVCFDPQMRTLRSG</sequence>
<reference evidence="1 2" key="1">
    <citation type="submission" date="2024-06" db="EMBL/GenBank/DDBJ databases">
        <title>The Natural Products Discovery Center: Release of the First 8490 Sequenced Strains for Exploring Actinobacteria Biosynthetic Diversity.</title>
        <authorList>
            <person name="Kalkreuter E."/>
            <person name="Kautsar S.A."/>
            <person name="Yang D."/>
            <person name="Bader C.D."/>
            <person name="Teijaro C.N."/>
            <person name="Fluegel L."/>
            <person name="Davis C.M."/>
            <person name="Simpson J.R."/>
            <person name="Lauterbach L."/>
            <person name="Steele A.D."/>
            <person name="Gui C."/>
            <person name="Meng S."/>
            <person name="Li G."/>
            <person name="Viehrig K."/>
            <person name="Ye F."/>
            <person name="Su P."/>
            <person name="Kiefer A.F."/>
            <person name="Nichols A."/>
            <person name="Cepeda A.J."/>
            <person name="Yan W."/>
            <person name="Fan B."/>
            <person name="Jiang Y."/>
            <person name="Adhikari A."/>
            <person name="Zheng C.-J."/>
            <person name="Schuster L."/>
            <person name="Cowan T.M."/>
            <person name="Smanski M.J."/>
            <person name="Chevrette M.G."/>
            <person name="De Carvalho L.P.S."/>
            <person name="Shen B."/>
        </authorList>
    </citation>
    <scope>NUCLEOTIDE SEQUENCE [LARGE SCALE GENOMIC DNA]</scope>
    <source>
        <strain evidence="1 2">NPDC033843</strain>
    </source>
</reference>
<organism evidence="1 2">
    <name type="scientific">Streptomyces sp. 900129855</name>
    <dbReference type="NCBI Taxonomy" id="3155129"/>
    <lineage>
        <taxon>Bacteria</taxon>
        <taxon>Bacillati</taxon>
        <taxon>Actinomycetota</taxon>
        <taxon>Actinomycetes</taxon>
        <taxon>Kitasatosporales</taxon>
        <taxon>Streptomycetaceae</taxon>
        <taxon>Streptomyces</taxon>
    </lineage>
</organism>